<name>A0ABQ6HHK5_9GAMM</name>
<feature type="chain" id="PRO_5046810812" description="Solute-binding protein family 3/N-terminal domain-containing protein" evidence="1">
    <location>
        <begin position="22"/>
        <end position="254"/>
    </location>
</feature>
<accession>A0ABQ6HHK5</accession>
<feature type="signal peptide" evidence="1">
    <location>
        <begin position="1"/>
        <end position="21"/>
    </location>
</feature>
<protein>
    <recommendedName>
        <fullName evidence="4">Solute-binding protein family 3/N-terminal domain-containing protein</fullName>
    </recommendedName>
</protein>
<evidence type="ECO:0008006" key="4">
    <source>
        <dbReference type="Google" id="ProtNLM"/>
    </source>
</evidence>
<dbReference type="EMBL" id="BSSV01000009">
    <property type="protein sequence ID" value="GLX87112.1"/>
    <property type="molecule type" value="Genomic_DNA"/>
</dbReference>
<dbReference type="Gene3D" id="3.40.190.10">
    <property type="entry name" value="Periplasmic binding protein-like II"/>
    <property type="match status" value="2"/>
</dbReference>
<sequence>MRFFCNIAYAILLSLSAFSFAKDEVSVPVVYSVPSFAPFVTTTQFPCPGAASSILKNMLTSLNIQSELEVLPYARILHALSNNNLDVALIFKNIAIEESVSYLGPVSMSKVIVISDPDKPVNDYEDLAKLDAIAVIKNAQFESRFDQDNSINKLAVRSYEHGLQMFEKGRVDAIIGSDIGLTHAISQRNLHDNYIKRAFHLGDKAWYLHIAKGSKLLNHNESILKWLDQNAHPNLMLEQYLKHNKSCRSANVPQ</sequence>
<evidence type="ECO:0000313" key="3">
    <source>
        <dbReference type="Proteomes" id="UP001157134"/>
    </source>
</evidence>
<comment type="caution">
    <text evidence="2">The sequence shown here is derived from an EMBL/GenBank/DDBJ whole genome shotgun (WGS) entry which is preliminary data.</text>
</comment>
<evidence type="ECO:0000313" key="2">
    <source>
        <dbReference type="EMBL" id="GLX87112.1"/>
    </source>
</evidence>
<dbReference type="SUPFAM" id="SSF53850">
    <property type="entry name" value="Periplasmic binding protein-like II"/>
    <property type="match status" value="1"/>
</dbReference>
<evidence type="ECO:0000256" key="1">
    <source>
        <dbReference type="SAM" id="SignalP"/>
    </source>
</evidence>
<reference evidence="2 3" key="1">
    <citation type="submission" date="2023-03" db="EMBL/GenBank/DDBJ databases">
        <title>Thalassotalea loyana LMG 22536T draft genome sequence.</title>
        <authorList>
            <person name="Sawabe T."/>
        </authorList>
    </citation>
    <scope>NUCLEOTIDE SEQUENCE [LARGE SCALE GENOMIC DNA]</scope>
    <source>
        <strain evidence="2 3">LMG 22536</strain>
    </source>
</reference>
<organism evidence="2 3">
    <name type="scientific">Thalassotalea loyana</name>
    <dbReference type="NCBI Taxonomy" id="280483"/>
    <lineage>
        <taxon>Bacteria</taxon>
        <taxon>Pseudomonadati</taxon>
        <taxon>Pseudomonadota</taxon>
        <taxon>Gammaproteobacteria</taxon>
        <taxon>Alteromonadales</taxon>
        <taxon>Colwelliaceae</taxon>
        <taxon>Thalassotalea</taxon>
    </lineage>
</organism>
<dbReference type="RefSeq" id="WP_284300856.1">
    <property type="nucleotide sequence ID" value="NZ_BSSV01000009.1"/>
</dbReference>
<keyword evidence="1" id="KW-0732">Signal</keyword>
<gene>
    <name evidence="2" type="ORF">tloyanaT_33650</name>
</gene>
<dbReference type="Proteomes" id="UP001157134">
    <property type="component" value="Unassembled WGS sequence"/>
</dbReference>
<keyword evidence="3" id="KW-1185">Reference proteome</keyword>
<proteinExistence type="predicted"/>